<dbReference type="EMBL" id="CAMXCT030002454">
    <property type="protein sequence ID" value="CAL4785580.1"/>
    <property type="molecule type" value="Genomic_DNA"/>
</dbReference>
<feature type="region of interest" description="Disordered" evidence="1">
    <location>
        <begin position="100"/>
        <end position="130"/>
    </location>
</feature>
<dbReference type="EMBL" id="CAMXCT020002454">
    <property type="protein sequence ID" value="CAL1151643.1"/>
    <property type="molecule type" value="Genomic_DNA"/>
</dbReference>
<dbReference type="Proteomes" id="UP001152797">
    <property type="component" value="Unassembled WGS sequence"/>
</dbReference>
<accession>A0A9P1G347</accession>
<dbReference type="PANTHER" id="PTHR10504">
    <property type="entry name" value="BACTERICIDAL PERMEABILITY-INCREASING BPI PROTEIN-RELATED"/>
    <property type="match status" value="1"/>
</dbReference>
<dbReference type="GO" id="GO:0008289">
    <property type="term" value="F:lipid binding"/>
    <property type="evidence" value="ECO:0007669"/>
    <property type="project" value="InterPro"/>
</dbReference>
<dbReference type="InterPro" id="IPR017943">
    <property type="entry name" value="Bactericidal_perm-incr_a/b_dom"/>
</dbReference>
<dbReference type="EMBL" id="CAMXCT010002454">
    <property type="protein sequence ID" value="CAI3998268.1"/>
    <property type="molecule type" value="Genomic_DNA"/>
</dbReference>
<evidence type="ECO:0000313" key="3">
    <source>
        <dbReference type="EMBL" id="CAL4785580.1"/>
    </source>
</evidence>
<dbReference type="Gene3D" id="3.15.20.10">
    <property type="entry name" value="Bactericidal permeability-increasing protein, domain 2"/>
    <property type="match status" value="1"/>
</dbReference>
<comment type="caution">
    <text evidence="2">The sequence shown here is derived from an EMBL/GenBank/DDBJ whole genome shotgun (WGS) entry which is preliminary data.</text>
</comment>
<dbReference type="Gene3D" id="3.15.10.10">
    <property type="entry name" value="Bactericidal permeability-increasing protein, domain 1"/>
    <property type="match status" value="1"/>
</dbReference>
<protein>
    <submittedName>
        <fullName evidence="3">Lipopolysaccharide-binding protein (LBP)</fullName>
    </submittedName>
</protein>
<dbReference type="InterPro" id="IPR032942">
    <property type="entry name" value="BPI/LBP/Plunc"/>
</dbReference>
<evidence type="ECO:0000256" key="1">
    <source>
        <dbReference type="SAM" id="MobiDB-lite"/>
    </source>
</evidence>
<dbReference type="SUPFAM" id="SSF55394">
    <property type="entry name" value="Bactericidal permeability-increasing protein, BPI"/>
    <property type="match status" value="2"/>
</dbReference>
<dbReference type="OrthoDB" id="10255543at2759"/>
<reference evidence="3 4" key="2">
    <citation type="submission" date="2024-05" db="EMBL/GenBank/DDBJ databases">
        <authorList>
            <person name="Chen Y."/>
            <person name="Shah S."/>
            <person name="Dougan E. K."/>
            <person name="Thang M."/>
            <person name="Chan C."/>
        </authorList>
    </citation>
    <scope>NUCLEOTIDE SEQUENCE [LARGE SCALE GENOMIC DNA]</scope>
</reference>
<gene>
    <name evidence="2" type="ORF">C1SCF055_LOCUS24581</name>
</gene>
<keyword evidence="4" id="KW-1185">Reference proteome</keyword>
<dbReference type="AlphaFoldDB" id="A0A9P1G347"/>
<dbReference type="PANTHER" id="PTHR10504:SF131">
    <property type="entry name" value="BPI2 DOMAIN-CONTAINING PROTEIN"/>
    <property type="match status" value="1"/>
</dbReference>
<proteinExistence type="predicted"/>
<evidence type="ECO:0000313" key="4">
    <source>
        <dbReference type="Proteomes" id="UP001152797"/>
    </source>
</evidence>
<name>A0A9P1G347_9DINO</name>
<sequence length="519" mass="56970">MSLHCCDNLPCSSALNLASTDVYLLGLRNAKSSLWSKVTEGDMAMAKTLLYCLSLASADAVEPVETVGPEPVEPEEPPRFLQARVGEPSTHFGAATKALKLQSQGHPSADRRSAAGVGSKEAPSSRSAVATSVSSDGGAELWMSKLALNYVAQELLPQVLQNLTKVPLGSFSGSYKGVQYRLWDVDLNHVGIKTPSIEFRKDKGVQLCLSGIWANVTSDWSAEWYFLSLNGGTSVLVTDGQLCADLGLKALSRRPQVEVSDLNVNLELGPITFSGTSIHWLMNAAAFLFESYLEDLAAKTIKSNVEAAVKTSLAESLQKMNLSASVDLPDVNQSVAVDLSLQAIKTTEDYLQVNVDGLPSVGNQSCPFPRQRWQSKLPEGWKQRMVSGSLSDWGIHCGIWAVNRTGLLSYKLLPWWVPNNTLGIGLYSDFMSLLVPGLKHKHPYNKRNYPLEMTLMPLPTPSFKFESGYMYLVSPILFSFTTLLTKSGKREFCFSFIADVHAQGYLWIEQNPMRHPVNR</sequence>
<reference evidence="2" key="1">
    <citation type="submission" date="2022-10" db="EMBL/GenBank/DDBJ databases">
        <authorList>
            <person name="Chen Y."/>
            <person name="Dougan E. K."/>
            <person name="Chan C."/>
            <person name="Rhodes N."/>
            <person name="Thang M."/>
        </authorList>
    </citation>
    <scope>NUCLEOTIDE SEQUENCE</scope>
</reference>
<evidence type="ECO:0000313" key="2">
    <source>
        <dbReference type="EMBL" id="CAI3998268.1"/>
    </source>
</evidence>
<organism evidence="2">
    <name type="scientific">Cladocopium goreaui</name>
    <dbReference type="NCBI Taxonomy" id="2562237"/>
    <lineage>
        <taxon>Eukaryota</taxon>
        <taxon>Sar</taxon>
        <taxon>Alveolata</taxon>
        <taxon>Dinophyceae</taxon>
        <taxon>Suessiales</taxon>
        <taxon>Symbiodiniaceae</taxon>
        <taxon>Cladocopium</taxon>
    </lineage>
</organism>